<reference evidence="2 3" key="2">
    <citation type="submission" date="2017-10" db="EMBL/GenBank/DDBJ databases">
        <authorList>
            <person name="Banno H."/>
            <person name="Chua N.-H."/>
        </authorList>
    </citation>
    <scope>NUCLEOTIDE SEQUENCE [LARGE SCALE GENOMIC DNA]</scope>
    <source>
        <strain evidence="2 3">JK626</strain>
    </source>
</reference>
<evidence type="ECO:0000313" key="3">
    <source>
        <dbReference type="Proteomes" id="UP000225889"/>
    </source>
</evidence>
<name>A0A2G3DYC6_9FIRM</name>
<proteinExistence type="predicted"/>
<accession>A0A2G3DYC6</accession>
<dbReference type="Gene3D" id="3.40.50.1820">
    <property type="entry name" value="alpha/beta hydrolase"/>
    <property type="match status" value="1"/>
</dbReference>
<reference evidence="2 3" key="1">
    <citation type="submission" date="2017-10" db="EMBL/GenBank/DDBJ databases">
        <title>Resolving the taxonomy of Roseburia spp., Eubacterium rectale and Agathobacter spp. through phylogenomic analysis.</title>
        <authorList>
            <person name="Sheridan P.O."/>
            <person name="Walker A.W."/>
            <person name="Duncan S.H."/>
            <person name="Scott K.P."/>
            <person name="Toole P.W.O."/>
            <person name="Luis P."/>
            <person name="Flint H.J."/>
        </authorList>
    </citation>
    <scope>NUCLEOTIDE SEQUENCE [LARGE SCALE GENOMIC DNA]</scope>
    <source>
        <strain evidence="2 3">JK626</strain>
    </source>
</reference>
<organism evidence="2 3">
    <name type="scientific">Pseudobutyrivibrio ruminis</name>
    <dbReference type="NCBI Taxonomy" id="46206"/>
    <lineage>
        <taxon>Bacteria</taxon>
        <taxon>Bacillati</taxon>
        <taxon>Bacillota</taxon>
        <taxon>Clostridia</taxon>
        <taxon>Lachnospirales</taxon>
        <taxon>Lachnospiraceae</taxon>
        <taxon>Pseudobutyrivibrio</taxon>
    </lineage>
</organism>
<sequence length="314" mass="35714">MEKLENYTFESSDGHSIIHCVKWLPDREPVGVVQLVHGMVEYIERYDEFARFLTSKGFVVVGHDHIGHGHSVEKEEDLGIMTGAHPSDDMEEDILTHFSITKKSYPGIPYFILGHSMGSYMLRKFLACKSAYLEELSGAIIMGTGFEKSAFCNFGLFMISAISIFKGKNYRSTLIRDLTYSAPYKQYDCYGKDFANSWLTKNIKSVEKYYSDPYCTFTFSLNAYRGLVEATKYACSKECANKMRKNIPLLVISGEADPVGNLGAGTKTAYQELKKAGIKDVTLKLYQGDRHEILNEIDRQQVYEDIYQWVDSHC</sequence>
<dbReference type="RefSeq" id="WP_099391182.1">
    <property type="nucleotide sequence ID" value="NZ_PDYF01000007.1"/>
</dbReference>
<dbReference type="GO" id="GO:0016787">
    <property type="term" value="F:hydrolase activity"/>
    <property type="evidence" value="ECO:0007669"/>
    <property type="project" value="UniProtKB-KW"/>
</dbReference>
<comment type="caution">
    <text evidence="2">The sequence shown here is derived from an EMBL/GenBank/DDBJ whole genome shotgun (WGS) entry which is preliminary data.</text>
</comment>
<dbReference type="Proteomes" id="UP000225889">
    <property type="component" value="Unassembled WGS sequence"/>
</dbReference>
<evidence type="ECO:0000313" key="2">
    <source>
        <dbReference type="EMBL" id="PHU35951.1"/>
    </source>
</evidence>
<dbReference type="InterPro" id="IPR051044">
    <property type="entry name" value="MAG_DAG_Lipase"/>
</dbReference>
<dbReference type="Pfam" id="PF12146">
    <property type="entry name" value="Hydrolase_4"/>
    <property type="match status" value="1"/>
</dbReference>
<dbReference type="AlphaFoldDB" id="A0A2G3DYC6"/>
<dbReference type="InterPro" id="IPR022742">
    <property type="entry name" value="Hydrolase_4"/>
</dbReference>
<dbReference type="PANTHER" id="PTHR11614">
    <property type="entry name" value="PHOSPHOLIPASE-RELATED"/>
    <property type="match status" value="1"/>
</dbReference>
<keyword evidence="2" id="KW-0378">Hydrolase</keyword>
<dbReference type="EMBL" id="PDYF01000007">
    <property type="protein sequence ID" value="PHU35951.1"/>
    <property type="molecule type" value="Genomic_DNA"/>
</dbReference>
<feature type="domain" description="Serine aminopeptidase S33" evidence="1">
    <location>
        <begin position="28"/>
        <end position="298"/>
    </location>
</feature>
<protein>
    <submittedName>
        <fullName evidence="2">Alpha/beta hydrolase</fullName>
    </submittedName>
</protein>
<evidence type="ECO:0000259" key="1">
    <source>
        <dbReference type="Pfam" id="PF12146"/>
    </source>
</evidence>
<dbReference type="InterPro" id="IPR029058">
    <property type="entry name" value="AB_hydrolase_fold"/>
</dbReference>
<dbReference type="SUPFAM" id="SSF53474">
    <property type="entry name" value="alpha/beta-Hydrolases"/>
    <property type="match status" value="1"/>
</dbReference>
<gene>
    <name evidence="2" type="ORF">CSX01_01575</name>
</gene>